<dbReference type="AlphaFoldDB" id="A0A9P8LDS3"/>
<protein>
    <submittedName>
        <fullName evidence="2">Uncharacterized protein</fullName>
    </submittedName>
</protein>
<dbReference type="Proteomes" id="UP000750711">
    <property type="component" value="Unassembled WGS sequence"/>
</dbReference>
<feature type="compositionally biased region" description="Low complexity" evidence="1">
    <location>
        <begin position="131"/>
        <end position="142"/>
    </location>
</feature>
<name>A0A9P8LDS3_9PEZI</name>
<evidence type="ECO:0000256" key="1">
    <source>
        <dbReference type="SAM" id="MobiDB-lite"/>
    </source>
</evidence>
<keyword evidence="3" id="KW-1185">Reference proteome</keyword>
<sequence>MFFTMTEDAAYRASTQYKLWSFTPAQLSTFRASTNSLAASRVRAAIKRAREAQKLNGEDVDEEKEVDCLTVSEEEKLVGYYCGKTMELADHFEFPTNVKVRPAHPASPYEVCFLGECYAERGAGKRPRQCSTSSASTSSTAP</sequence>
<comment type="caution">
    <text evidence="2">The sequence shown here is derived from an EMBL/GenBank/DDBJ whole genome shotgun (WGS) entry which is preliminary data.</text>
</comment>
<accession>A0A9P8LDS3</accession>
<dbReference type="Gene3D" id="1.10.472.10">
    <property type="entry name" value="Cyclin-like"/>
    <property type="match status" value="1"/>
</dbReference>
<evidence type="ECO:0000313" key="3">
    <source>
        <dbReference type="Proteomes" id="UP000750711"/>
    </source>
</evidence>
<organism evidence="2 3">
    <name type="scientific">Trichoglossum hirsutum</name>
    <dbReference type="NCBI Taxonomy" id="265104"/>
    <lineage>
        <taxon>Eukaryota</taxon>
        <taxon>Fungi</taxon>
        <taxon>Dikarya</taxon>
        <taxon>Ascomycota</taxon>
        <taxon>Pezizomycotina</taxon>
        <taxon>Geoglossomycetes</taxon>
        <taxon>Geoglossales</taxon>
        <taxon>Geoglossaceae</taxon>
        <taxon>Trichoglossum</taxon>
    </lineage>
</organism>
<proteinExistence type="predicted"/>
<evidence type="ECO:0000313" key="2">
    <source>
        <dbReference type="EMBL" id="KAH0562236.1"/>
    </source>
</evidence>
<reference evidence="2" key="1">
    <citation type="submission" date="2021-03" db="EMBL/GenBank/DDBJ databases">
        <title>Comparative genomics and phylogenomic investigation of the class Geoglossomycetes provide insights into ecological specialization and systematics.</title>
        <authorList>
            <person name="Melie T."/>
            <person name="Pirro S."/>
            <person name="Miller A.N."/>
            <person name="Quandt A."/>
        </authorList>
    </citation>
    <scope>NUCLEOTIDE SEQUENCE</scope>
    <source>
        <strain evidence="2">CAQ_001_2017</strain>
    </source>
</reference>
<feature type="region of interest" description="Disordered" evidence="1">
    <location>
        <begin position="123"/>
        <end position="142"/>
    </location>
</feature>
<dbReference type="EMBL" id="JAGHQM010000385">
    <property type="protein sequence ID" value="KAH0562236.1"/>
    <property type="molecule type" value="Genomic_DNA"/>
</dbReference>
<gene>
    <name evidence="2" type="ORF">GP486_003073</name>
</gene>